<dbReference type="InterPro" id="IPR029032">
    <property type="entry name" value="AhpD-like"/>
</dbReference>
<dbReference type="Gene3D" id="1.20.1290.10">
    <property type="entry name" value="AhpD-like"/>
    <property type="match status" value="1"/>
</dbReference>
<dbReference type="PANTHER" id="PTHR33570:SF2">
    <property type="entry name" value="CARBOXYMUCONOLACTONE DECARBOXYLASE-LIKE DOMAIN-CONTAINING PROTEIN"/>
    <property type="match status" value="1"/>
</dbReference>
<proteinExistence type="predicted"/>
<dbReference type="EMBL" id="JACOMF010000125">
    <property type="protein sequence ID" value="MBC4019149.1"/>
    <property type="molecule type" value="Genomic_DNA"/>
</dbReference>
<reference evidence="2" key="1">
    <citation type="submission" date="2020-08" db="EMBL/GenBank/DDBJ databases">
        <authorList>
            <person name="Hu Y."/>
            <person name="Nguyen S.V."/>
            <person name="Li F."/>
            <person name="Fanning S."/>
        </authorList>
    </citation>
    <scope>NUCLEOTIDE SEQUENCE</scope>
    <source>
        <strain evidence="2">SYSU D8009</strain>
    </source>
</reference>
<dbReference type="PANTHER" id="PTHR33570">
    <property type="entry name" value="4-CARBOXYMUCONOLACTONE DECARBOXYLASE FAMILY PROTEIN"/>
    <property type="match status" value="1"/>
</dbReference>
<comment type="caution">
    <text evidence="2">The sequence shown here is derived from an EMBL/GenBank/DDBJ whole genome shotgun (WGS) entry which is preliminary data.</text>
</comment>
<evidence type="ECO:0000313" key="2">
    <source>
        <dbReference type="EMBL" id="MBC4019149.1"/>
    </source>
</evidence>
<dbReference type="GO" id="GO:0051920">
    <property type="term" value="F:peroxiredoxin activity"/>
    <property type="evidence" value="ECO:0007669"/>
    <property type="project" value="InterPro"/>
</dbReference>
<feature type="domain" description="Carboxymuconolactone decarboxylase-like" evidence="1">
    <location>
        <begin position="114"/>
        <end position="193"/>
    </location>
</feature>
<protein>
    <submittedName>
        <fullName evidence="2">Carboxymuconolactone decarboxylase family protein</fullName>
    </submittedName>
</protein>
<accession>A0A9X0UFR5</accession>
<evidence type="ECO:0000313" key="3">
    <source>
        <dbReference type="Proteomes" id="UP000600101"/>
    </source>
</evidence>
<name>A0A9X0UFR5_9PROT</name>
<dbReference type="Proteomes" id="UP000600101">
    <property type="component" value="Unassembled WGS sequence"/>
</dbReference>
<keyword evidence="3" id="KW-1185">Reference proteome</keyword>
<dbReference type="SUPFAM" id="SSF69118">
    <property type="entry name" value="AhpD-like"/>
    <property type="match status" value="2"/>
</dbReference>
<dbReference type="InterPro" id="IPR003779">
    <property type="entry name" value="CMD-like"/>
</dbReference>
<dbReference type="Pfam" id="PF02627">
    <property type="entry name" value="CMD"/>
    <property type="match status" value="1"/>
</dbReference>
<gene>
    <name evidence="2" type="ORF">H7965_28350</name>
</gene>
<organism evidence="2 3">
    <name type="scientific">Siccirubricoccus deserti</name>
    <dbReference type="NCBI Taxonomy" id="2013562"/>
    <lineage>
        <taxon>Bacteria</taxon>
        <taxon>Pseudomonadati</taxon>
        <taxon>Pseudomonadota</taxon>
        <taxon>Alphaproteobacteria</taxon>
        <taxon>Acetobacterales</taxon>
        <taxon>Roseomonadaceae</taxon>
        <taxon>Siccirubricoccus</taxon>
    </lineage>
</organism>
<dbReference type="AlphaFoldDB" id="A0A9X0UFR5"/>
<dbReference type="RefSeq" id="WP_186773877.1">
    <property type="nucleotide sequence ID" value="NZ_JACOMF010000125.1"/>
</dbReference>
<dbReference type="InterPro" id="IPR052512">
    <property type="entry name" value="4CMD/NDH-1_regulator"/>
</dbReference>
<sequence>MREELEPAEVAVQNWQQLRRHMAAALNIGLEPRAIVEVLIQDGIYRGFTASETALELALEAFAERGITLPDMERLDPLEVLTAQGKTVQAALHAERKDAGHASPANPVTSSVYPLIVQYCYGEIWDRPGLERRLRALCAVAAFAALDHEPLLRKFALSALNVGASRVEVVEAVVQIGPYSGFAFTLKALAAVSEEFSKHAEPS</sequence>
<evidence type="ECO:0000259" key="1">
    <source>
        <dbReference type="Pfam" id="PF02627"/>
    </source>
</evidence>